<feature type="transmembrane region" description="Helical" evidence="4">
    <location>
        <begin position="234"/>
        <end position="253"/>
    </location>
</feature>
<evidence type="ECO:0000256" key="1">
    <source>
        <dbReference type="ARBA" id="ARBA00022692"/>
    </source>
</evidence>
<dbReference type="PANTHER" id="PTHR23521">
    <property type="entry name" value="TRANSPORTER MFS SUPERFAMILY"/>
    <property type="match status" value="1"/>
</dbReference>
<accession>A0ABU8XQU4</accession>
<feature type="transmembrane region" description="Helical" evidence="4">
    <location>
        <begin position="199"/>
        <end position="222"/>
    </location>
</feature>
<keyword evidence="2 4" id="KW-1133">Transmembrane helix</keyword>
<dbReference type="RefSeq" id="WP_418159438.1">
    <property type="nucleotide sequence ID" value="NZ_JBBLZC010000009.1"/>
</dbReference>
<dbReference type="Pfam" id="PF07690">
    <property type="entry name" value="MFS_1"/>
    <property type="match status" value="1"/>
</dbReference>
<dbReference type="PANTHER" id="PTHR23521:SF3">
    <property type="entry name" value="MFS TRANSPORTER"/>
    <property type="match status" value="1"/>
</dbReference>
<dbReference type="PROSITE" id="PS50850">
    <property type="entry name" value="MFS"/>
    <property type="match status" value="1"/>
</dbReference>
<dbReference type="Gene3D" id="1.20.1250.20">
    <property type="entry name" value="MFS general substrate transporter like domains"/>
    <property type="match status" value="2"/>
</dbReference>
<dbReference type="InterPro" id="IPR020846">
    <property type="entry name" value="MFS_dom"/>
</dbReference>
<feature type="transmembrane region" description="Helical" evidence="4">
    <location>
        <begin position="73"/>
        <end position="96"/>
    </location>
</feature>
<dbReference type="Proteomes" id="UP001375743">
    <property type="component" value="Unassembled WGS sequence"/>
</dbReference>
<name>A0ABU8XQU4_9PROT</name>
<evidence type="ECO:0000313" key="6">
    <source>
        <dbReference type="EMBL" id="MEK0083587.1"/>
    </source>
</evidence>
<dbReference type="CDD" id="cd17477">
    <property type="entry name" value="MFS_YcaD_like"/>
    <property type="match status" value="1"/>
</dbReference>
<protein>
    <submittedName>
        <fullName evidence="6">MFS transporter</fullName>
    </submittedName>
</protein>
<feature type="transmembrane region" description="Helical" evidence="4">
    <location>
        <begin position="265"/>
        <end position="282"/>
    </location>
</feature>
<dbReference type="InterPro" id="IPR047200">
    <property type="entry name" value="MFS_YcaD-like"/>
</dbReference>
<evidence type="ECO:0000256" key="2">
    <source>
        <dbReference type="ARBA" id="ARBA00022989"/>
    </source>
</evidence>
<feature type="transmembrane region" description="Helical" evidence="4">
    <location>
        <begin position="288"/>
        <end position="310"/>
    </location>
</feature>
<keyword evidence="7" id="KW-1185">Reference proteome</keyword>
<sequence length="411" mass="43220">MSPYYGAVLGIIGGVTLLQLANTILSVVLPLHLTLAGFSGTTTGIVTTAYGVGFLAGCVVAHRLIRSVGHIRAFAVLAAVCSILSMVFTTSGLVWIWFALRLVMGFCQAGLFTVVEGWLSAATPPKARGGVLSFYLVSTKVAIVGGQLVLGHVDTTALGWFDVAGAVFSLSLIPVALTRTPQPPPPRLELLSPRDLYRVAPAAIVGCTCSGLLSSAVIGLTPVYGTRLGLSVEFTVWLLTAIQLGSFFLQWPLGRLSDRIDRRSVIAGCALAVAGLSFGIMLAQDRLWLLLILFFLWGGGSLTFYAVAVAHGSDFADPDQMVGVSSGSLLAWAVGAAIGPTIAAPFLDLVGPEGLFLYALLVSAVLAAFVLYRMTRRAPLPPEAREGFVSLPATSPRLVEIDPRVPERPAS</sequence>
<feature type="transmembrane region" description="Helical" evidence="4">
    <location>
        <begin position="102"/>
        <end position="119"/>
    </location>
</feature>
<evidence type="ECO:0000313" key="7">
    <source>
        <dbReference type="Proteomes" id="UP001375743"/>
    </source>
</evidence>
<organism evidence="6 7">
    <name type="scientific">Benzoatithermus flavus</name>
    <dbReference type="NCBI Taxonomy" id="3108223"/>
    <lineage>
        <taxon>Bacteria</taxon>
        <taxon>Pseudomonadati</taxon>
        <taxon>Pseudomonadota</taxon>
        <taxon>Alphaproteobacteria</taxon>
        <taxon>Geminicoccales</taxon>
        <taxon>Geminicoccaceae</taxon>
        <taxon>Benzoatithermus</taxon>
    </lineage>
</organism>
<feature type="transmembrane region" description="Helical" evidence="4">
    <location>
        <begin position="157"/>
        <end position="178"/>
    </location>
</feature>
<feature type="domain" description="Major facilitator superfamily (MFS) profile" evidence="5">
    <location>
        <begin position="7"/>
        <end position="378"/>
    </location>
</feature>
<evidence type="ECO:0000256" key="4">
    <source>
        <dbReference type="SAM" id="Phobius"/>
    </source>
</evidence>
<dbReference type="InterPro" id="IPR036259">
    <property type="entry name" value="MFS_trans_sf"/>
</dbReference>
<feature type="transmembrane region" description="Helical" evidence="4">
    <location>
        <begin position="7"/>
        <end position="29"/>
    </location>
</feature>
<keyword evidence="1 4" id="KW-0812">Transmembrane</keyword>
<dbReference type="EMBL" id="JBBLZC010000009">
    <property type="protein sequence ID" value="MEK0083587.1"/>
    <property type="molecule type" value="Genomic_DNA"/>
</dbReference>
<dbReference type="InterPro" id="IPR011701">
    <property type="entry name" value="MFS"/>
</dbReference>
<feature type="transmembrane region" description="Helical" evidence="4">
    <location>
        <begin position="322"/>
        <end position="343"/>
    </location>
</feature>
<evidence type="ECO:0000256" key="3">
    <source>
        <dbReference type="ARBA" id="ARBA00023136"/>
    </source>
</evidence>
<feature type="transmembrane region" description="Helical" evidence="4">
    <location>
        <begin position="131"/>
        <end position="151"/>
    </location>
</feature>
<comment type="caution">
    <text evidence="6">The sequence shown here is derived from an EMBL/GenBank/DDBJ whole genome shotgun (WGS) entry which is preliminary data.</text>
</comment>
<gene>
    <name evidence="6" type="ORF">U1T56_10525</name>
</gene>
<dbReference type="SUPFAM" id="SSF103473">
    <property type="entry name" value="MFS general substrate transporter"/>
    <property type="match status" value="1"/>
</dbReference>
<feature type="transmembrane region" description="Helical" evidence="4">
    <location>
        <begin position="355"/>
        <end position="372"/>
    </location>
</feature>
<keyword evidence="3 4" id="KW-0472">Membrane</keyword>
<proteinExistence type="predicted"/>
<reference evidence="6 7" key="1">
    <citation type="submission" date="2024-01" db="EMBL/GenBank/DDBJ databases">
        <title>Multi-omics insights into the function and evolution of sodium benzoate biodegradation pathways in Benzoatithermus flavus gen. nov., sp. nov. from hot spring.</title>
        <authorList>
            <person name="Hu C.-J."/>
            <person name="Li W.-J."/>
        </authorList>
    </citation>
    <scope>NUCLEOTIDE SEQUENCE [LARGE SCALE GENOMIC DNA]</scope>
    <source>
        <strain evidence="6 7">SYSU G07066</strain>
    </source>
</reference>
<evidence type="ECO:0000259" key="5">
    <source>
        <dbReference type="PROSITE" id="PS50850"/>
    </source>
</evidence>
<feature type="transmembrane region" description="Helical" evidence="4">
    <location>
        <begin position="35"/>
        <end position="61"/>
    </location>
</feature>